<reference evidence="2" key="1">
    <citation type="journal article" date="2020" name="Stud. Mycol.">
        <title>101 Dothideomycetes genomes: a test case for predicting lifestyles and emergence of pathogens.</title>
        <authorList>
            <person name="Haridas S."/>
            <person name="Albert R."/>
            <person name="Binder M."/>
            <person name="Bloem J."/>
            <person name="Labutti K."/>
            <person name="Salamov A."/>
            <person name="Andreopoulos B."/>
            <person name="Baker S."/>
            <person name="Barry K."/>
            <person name="Bills G."/>
            <person name="Bluhm B."/>
            <person name="Cannon C."/>
            <person name="Castanera R."/>
            <person name="Culley D."/>
            <person name="Daum C."/>
            <person name="Ezra D."/>
            <person name="Gonzalez J."/>
            <person name="Henrissat B."/>
            <person name="Kuo A."/>
            <person name="Liang C."/>
            <person name="Lipzen A."/>
            <person name="Lutzoni F."/>
            <person name="Magnuson J."/>
            <person name="Mondo S."/>
            <person name="Nolan M."/>
            <person name="Ohm R."/>
            <person name="Pangilinan J."/>
            <person name="Park H.-J."/>
            <person name="Ramirez L."/>
            <person name="Alfaro M."/>
            <person name="Sun H."/>
            <person name="Tritt A."/>
            <person name="Yoshinaga Y."/>
            <person name="Zwiers L.-H."/>
            <person name="Turgeon B."/>
            <person name="Goodwin S."/>
            <person name="Spatafora J."/>
            <person name="Crous P."/>
            <person name="Grigoriev I."/>
        </authorList>
    </citation>
    <scope>NUCLEOTIDE SEQUENCE</scope>
    <source>
        <strain evidence="2">CBS 116005</strain>
    </source>
</reference>
<organism evidence="2 3">
    <name type="scientific">Teratosphaeria nubilosa</name>
    <dbReference type="NCBI Taxonomy" id="161662"/>
    <lineage>
        <taxon>Eukaryota</taxon>
        <taxon>Fungi</taxon>
        <taxon>Dikarya</taxon>
        <taxon>Ascomycota</taxon>
        <taxon>Pezizomycotina</taxon>
        <taxon>Dothideomycetes</taxon>
        <taxon>Dothideomycetidae</taxon>
        <taxon>Mycosphaerellales</taxon>
        <taxon>Teratosphaeriaceae</taxon>
        <taxon>Teratosphaeria</taxon>
    </lineage>
</organism>
<feature type="compositionally biased region" description="Basic and acidic residues" evidence="1">
    <location>
        <begin position="1"/>
        <end position="12"/>
    </location>
</feature>
<keyword evidence="3" id="KW-1185">Reference proteome</keyword>
<dbReference type="AlphaFoldDB" id="A0A6G1LCD0"/>
<feature type="compositionally biased region" description="Low complexity" evidence="1">
    <location>
        <begin position="33"/>
        <end position="42"/>
    </location>
</feature>
<gene>
    <name evidence="2" type="ORF">EJ03DRAFT_335668</name>
</gene>
<name>A0A6G1LCD0_9PEZI</name>
<dbReference type="EMBL" id="ML995827">
    <property type="protein sequence ID" value="KAF2770242.1"/>
    <property type="molecule type" value="Genomic_DNA"/>
</dbReference>
<evidence type="ECO:0000313" key="2">
    <source>
        <dbReference type="EMBL" id="KAF2770242.1"/>
    </source>
</evidence>
<evidence type="ECO:0000313" key="3">
    <source>
        <dbReference type="Proteomes" id="UP000799436"/>
    </source>
</evidence>
<proteinExistence type="predicted"/>
<feature type="region of interest" description="Disordered" evidence="1">
    <location>
        <begin position="1"/>
        <end position="56"/>
    </location>
</feature>
<evidence type="ECO:0000256" key="1">
    <source>
        <dbReference type="SAM" id="MobiDB-lite"/>
    </source>
</evidence>
<sequence length="510" mass="57039">MQPSHHEDHGNDGCDPGDLVEDLNAFYRDGTDDSLTSNSSTDDSLDVHDGQHDDTGIERDVNMMDLTQNQRSGPASDASPPLSIEAGQVPMILDDGAKRSITYITLSAVPDAADVASTEARDVIVASRFSQTVAASKGFAEGFPQDSLTDVSETGLKRALLGPKAHLNTIRYIGSLALAGPKGMESWMQLLRGPDTRQALVMGIIGRALKEHVFSDLWFGGLEAEKKELDKIDRDLAGDGFSRTKRRAMHCAIFQSKYDGSREAHTELQKAIVKITLQLEDLLMPLFNMRALADKRFTTHHILPESHRKLLLSIVEQAALLSRFIRQIDDVVYYWPPTFKDEEFDPARMDCLNLEDMIRTSPYTKDTTLQGYERAKLNEGEESRSEAIVRVVAFPGIVAYRQGGGALAEKTLETERHSWRHDPPDVQTQKARSFRQEGTTVDSGFRTKLIAKAVVHLQWGRQRLLTKEAGTSRYLDAIRDGSMSKYDRDYVGFVELYDAFRKYQTDHPST</sequence>
<protein>
    <submittedName>
        <fullName evidence="2">Uncharacterized protein</fullName>
    </submittedName>
</protein>
<dbReference type="Proteomes" id="UP000799436">
    <property type="component" value="Unassembled WGS sequence"/>
</dbReference>
<feature type="compositionally biased region" description="Basic and acidic residues" evidence="1">
    <location>
        <begin position="45"/>
        <end position="56"/>
    </location>
</feature>
<accession>A0A6G1LCD0</accession>
<dbReference type="OrthoDB" id="309640at2759"/>